<organism evidence="1 2">
    <name type="scientific">Apiospora aurea</name>
    <dbReference type="NCBI Taxonomy" id="335848"/>
    <lineage>
        <taxon>Eukaryota</taxon>
        <taxon>Fungi</taxon>
        <taxon>Dikarya</taxon>
        <taxon>Ascomycota</taxon>
        <taxon>Pezizomycotina</taxon>
        <taxon>Sordariomycetes</taxon>
        <taxon>Xylariomycetidae</taxon>
        <taxon>Amphisphaeriales</taxon>
        <taxon>Apiosporaceae</taxon>
        <taxon>Apiospora</taxon>
    </lineage>
</organism>
<dbReference type="EMBL" id="JAQQWE010000008">
    <property type="protein sequence ID" value="KAK7943594.1"/>
    <property type="molecule type" value="Genomic_DNA"/>
</dbReference>
<reference evidence="1 2" key="1">
    <citation type="submission" date="2023-01" db="EMBL/GenBank/DDBJ databases">
        <title>Analysis of 21 Apiospora genomes using comparative genomics revels a genus with tremendous synthesis potential of carbohydrate active enzymes and secondary metabolites.</title>
        <authorList>
            <person name="Sorensen T."/>
        </authorList>
    </citation>
    <scope>NUCLEOTIDE SEQUENCE [LARGE SCALE GENOMIC DNA]</scope>
    <source>
        <strain evidence="1 2">CBS 24483</strain>
    </source>
</reference>
<protein>
    <submittedName>
        <fullName evidence="1">Uncharacterized protein</fullName>
    </submittedName>
</protein>
<sequence length="286" mass="33276">MYDRKLIGTHFGVKLSATTPEGYEDDMYPLMPYYKWERVAAPSKALKFEELMPQASLTRWLYSHFVKICLPYERGPAFDLVYAPLNLTMFIRLLVHVSELGYPAHWLSTLINNLLGGEVTTTARAPRRYVLKTQDVDKVHPPRKVSVKPWTMEFAALISIWQPLLPFGLISSCRLLAPLDEIHEYTARFPHPFFHPESGHLPHFMLVFWNQQKLESPPANLRPLLLDDEDGDTTTSARFVRSEVVRVVTTFNWSTDRQTATFWLRRGDMAEMVGEDWLLFVWRTDF</sequence>
<dbReference type="Proteomes" id="UP001391051">
    <property type="component" value="Unassembled WGS sequence"/>
</dbReference>
<gene>
    <name evidence="1" type="ORF">PG986_012707</name>
</gene>
<comment type="caution">
    <text evidence="1">The sequence shown here is derived from an EMBL/GenBank/DDBJ whole genome shotgun (WGS) entry which is preliminary data.</text>
</comment>
<keyword evidence="2" id="KW-1185">Reference proteome</keyword>
<evidence type="ECO:0000313" key="1">
    <source>
        <dbReference type="EMBL" id="KAK7943594.1"/>
    </source>
</evidence>
<accession>A0ABR1Q0R3</accession>
<dbReference type="GeneID" id="92081991"/>
<dbReference type="RefSeq" id="XP_066695625.1">
    <property type="nucleotide sequence ID" value="XM_066848929.1"/>
</dbReference>
<proteinExistence type="predicted"/>
<name>A0ABR1Q0R3_9PEZI</name>
<evidence type="ECO:0000313" key="2">
    <source>
        <dbReference type="Proteomes" id="UP001391051"/>
    </source>
</evidence>